<reference evidence="3 4" key="1">
    <citation type="submission" date="2016-07" db="EMBL/GenBank/DDBJ databases">
        <title>Pervasive Adenine N6-methylation of Active Genes in Fungi.</title>
        <authorList>
            <consortium name="DOE Joint Genome Institute"/>
            <person name="Mondo S.J."/>
            <person name="Dannebaum R.O."/>
            <person name="Kuo R.C."/>
            <person name="Labutti K."/>
            <person name="Haridas S."/>
            <person name="Kuo A."/>
            <person name="Salamov A."/>
            <person name="Ahrendt S.R."/>
            <person name="Lipzen A."/>
            <person name="Sullivan W."/>
            <person name="Andreopoulos W.B."/>
            <person name="Clum A."/>
            <person name="Lindquist E."/>
            <person name="Daum C."/>
            <person name="Ramamoorthy G.K."/>
            <person name="Gryganskyi A."/>
            <person name="Culley D."/>
            <person name="Magnuson J.K."/>
            <person name="James T.Y."/>
            <person name="O'Malley M.A."/>
            <person name="Stajich J.E."/>
            <person name="Spatafora J.W."/>
            <person name="Visel A."/>
            <person name="Grigoriev I.V."/>
        </authorList>
    </citation>
    <scope>NUCLEOTIDE SEQUENCE [LARGE SCALE GENOMIC DNA]</scope>
    <source>
        <strain evidence="3 4">CBS 129021</strain>
    </source>
</reference>
<evidence type="ECO:0000256" key="1">
    <source>
        <dbReference type="SAM" id="MobiDB-lite"/>
    </source>
</evidence>
<proteinExistence type="predicted"/>
<comment type="caution">
    <text evidence="3">The sequence shown here is derived from an EMBL/GenBank/DDBJ whole genome shotgun (WGS) entry which is preliminary data.</text>
</comment>
<evidence type="ECO:0000313" key="3">
    <source>
        <dbReference type="EMBL" id="ORY69882.1"/>
    </source>
</evidence>
<organism evidence="3 4">
    <name type="scientific">Pseudomassariella vexata</name>
    <dbReference type="NCBI Taxonomy" id="1141098"/>
    <lineage>
        <taxon>Eukaryota</taxon>
        <taxon>Fungi</taxon>
        <taxon>Dikarya</taxon>
        <taxon>Ascomycota</taxon>
        <taxon>Pezizomycotina</taxon>
        <taxon>Sordariomycetes</taxon>
        <taxon>Xylariomycetidae</taxon>
        <taxon>Amphisphaeriales</taxon>
        <taxon>Pseudomassariaceae</taxon>
        <taxon>Pseudomassariella</taxon>
    </lineage>
</organism>
<feature type="chain" id="PRO_5013005621" evidence="2">
    <location>
        <begin position="20"/>
        <end position="435"/>
    </location>
</feature>
<keyword evidence="4" id="KW-1185">Reference proteome</keyword>
<dbReference type="PRINTS" id="PR01217">
    <property type="entry name" value="PRICHEXTENSN"/>
</dbReference>
<dbReference type="GeneID" id="63779550"/>
<dbReference type="RefSeq" id="XP_040719832.1">
    <property type="nucleotide sequence ID" value="XM_040863338.1"/>
</dbReference>
<dbReference type="InParanoid" id="A0A1Y2EE85"/>
<dbReference type="AlphaFoldDB" id="A0A1Y2EE85"/>
<dbReference type="OrthoDB" id="4851124at2759"/>
<name>A0A1Y2EE85_9PEZI</name>
<evidence type="ECO:0000256" key="2">
    <source>
        <dbReference type="SAM" id="SignalP"/>
    </source>
</evidence>
<dbReference type="EMBL" id="MCFJ01000002">
    <property type="protein sequence ID" value="ORY69882.1"/>
    <property type="molecule type" value="Genomic_DNA"/>
</dbReference>
<evidence type="ECO:0000313" key="4">
    <source>
        <dbReference type="Proteomes" id="UP000193689"/>
    </source>
</evidence>
<feature type="region of interest" description="Disordered" evidence="1">
    <location>
        <begin position="283"/>
        <end position="435"/>
    </location>
</feature>
<feature type="compositionally biased region" description="Low complexity" evidence="1">
    <location>
        <begin position="283"/>
        <end position="427"/>
    </location>
</feature>
<dbReference type="Proteomes" id="UP000193689">
    <property type="component" value="Unassembled WGS sequence"/>
</dbReference>
<accession>A0A1Y2EE85</accession>
<feature type="signal peptide" evidence="2">
    <location>
        <begin position="1"/>
        <end position="19"/>
    </location>
</feature>
<gene>
    <name evidence="3" type="ORF">BCR38DRAFT_481043</name>
</gene>
<sequence length="435" mass="44097">MRFQQTCAALMGLASLVASAPTPEQDIQPVERGLKWRTRAQKRNPLTIIQEVQETTITIIEENLDEIAALEQVAEQQFAALVQAQVALITQLEDIKNNIRINHFKAKFSQVNVVIISVSTLIDARADKGDQKRYMVNQVLADNGKPDQEMVVMVNDGATMTIGAAQTASPDQASAASAPTASPAIAGFDVAAPFGQLNQSVILPAGAAAPAIDLVFEDPAAIILPNQNNLFVQSADSFLSDSIFYQSNGNSFLDQAAQIFESFEQLAAAQAAAIIINGEAAAAPPAEETAPPAETTAPAADPAVEPPAEVAPPAETTAPAADPAVAPPAEVATPAETTAPAADPAVAPPAEVATPAEATAPAADPAVAPPAEVATPADTTAPAADPAAVPPAEVATPADTTAPAVDPAAAPAETPVPTAPAAVEATPAPAPAPAA</sequence>
<keyword evidence="2" id="KW-0732">Signal</keyword>
<protein>
    <submittedName>
        <fullName evidence="3">Uncharacterized protein</fullName>
    </submittedName>
</protein>